<feature type="compositionally biased region" description="Polar residues" evidence="1">
    <location>
        <begin position="633"/>
        <end position="644"/>
    </location>
</feature>
<feature type="compositionally biased region" description="Polar residues" evidence="1">
    <location>
        <begin position="578"/>
        <end position="594"/>
    </location>
</feature>
<sequence length="1272" mass="136268">MELSKLNISSIAKEEIRRRFFDSRSAKNKTSDGLDSSDKKPDEDLKTSEKKMPDKNVEQTGVPGLEVETSSSEDDGFPLITSVFSLALPSSGTAHEGCGPTDKTCVSSDRIRNTAGTSQSMAYTTIPSASDVPLPFVVNCSPNGVITVCSPPNPTSPSSKFSEDHKDSTTITSSLKGSVCSIVSSDITPASSDQQMFPDTRTNSLPSSTMGSNPNMITFIDATQQTVIPVEKHRSEVEKYLSTCKSETLNKGDAVCPTHTNQNQLQNPISCPQIAMASIAKVQSSQEARKAQPLQTADTNLETTSVKTSSSVLPLNLADSTNERGSTITESSEAEKEQKNATDQNTLHHSDETATHAVSSNEKYIDQLVPTKQEEKIRQLKDLLRQKEAELEKFRFKDKTVSVSAAAQLRANFLKKNPSLCRRSQRLNTNEITASNNQISTAASSNKDKKLDKSDKNELTYMEKISSETKSYASETKISDKADVKISSTSNKKSIKFTDQDKYKLVNVTILQGHTRTLAVPLKSENIATVSTRNNIQSRPSLCSKATETTTRKRKQQMPRKVGPSPSKRKSNSDEDTATQTSPVKILNTVSSDSSEPDCFKDAGPTGPNTRSSPRRREGHQLLKTIPVKRKSPSTSELKTQNVSGAPKKVPKIISTSKTDPATTSNKSATTQPSAHPVNSATTMTQSNITFNLKDTKQVTASNTTGKTVAYVLHMNGTGATTTVQTNSHPSGASNEEIVKRVVESMSKKVFAFVGKVPGDDTGCKGESKSSNSPVTNPLPGTEVIPQRNLAAINNQSSQKSTPINLTSATNTSGSPSSTQIIPPVPCKVPEPMLSIPLLNFQNNKIRNESISSCQNNQVVQNLQSDTSISSHQLVVPLVKNITTDKPNTSAQNTIVSVTGNVTSTNTSPNLSLPVRLGIATSQMTSRGTGPASIVTVPTPATTGNNQVQNTSNESLSSVSINPPASIVSKSRISTVATASNGQADSNNRTGNSSKPLAVNTIVPEVKSVPTALMTRTLAPKPKYTLTSLTVPIAIANSATNTNNVRASPTKINANTNPTSRPIAPKPTTLQYTSHRFLAPKPAPTLYTSPALISPKPAPPQRTTLKPVAVKPTTTQCTSPKLLTPKPTSSQNIATKPATSEPLNQVINILPRPVMSVPTSSSTAFPENLNNGKIVVYDVVQSNLAQEGRNPSFANKDTAKLVVFVSNTGDTRNLGIIKDKKIYLGSNEVATVANQPKVKSPVTTSTSEFIPNPQDADFKVLLGLEHVVKLLT</sequence>
<feature type="region of interest" description="Disordered" evidence="1">
    <location>
        <begin position="924"/>
        <end position="961"/>
    </location>
</feature>
<evidence type="ECO:0000256" key="1">
    <source>
        <dbReference type="SAM" id="MobiDB-lite"/>
    </source>
</evidence>
<feature type="compositionally biased region" description="Basic and acidic residues" evidence="1">
    <location>
        <begin position="333"/>
        <end position="354"/>
    </location>
</feature>
<feature type="compositionally biased region" description="Polar residues" evidence="1">
    <location>
        <begin position="1112"/>
        <end position="1136"/>
    </location>
</feature>
<protein>
    <submittedName>
        <fullName evidence="2">Uncharacterized protein</fullName>
    </submittedName>
</protein>
<organism evidence="2 3">
    <name type="scientific">Paramuricea clavata</name>
    <name type="common">Red gorgonian</name>
    <name type="synonym">Violescent sea-whip</name>
    <dbReference type="NCBI Taxonomy" id="317549"/>
    <lineage>
        <taxon>Eukaryota</taxon>
        <taxon>Metazoa</taxon>
        <taxon>Cnidaria</taxon>
        <taxon>Anthozoa</taxon>
        <taxon>Octocorallia</taxon>
        <taxon>Malacalcyonacea</taxon>
        <taxon>Plexauridae</taxon>
        <taxon>Paramuricea</taxon>
    </lineage>
</organism>
<dbReference type="EMBL" id="CACRXK020002237">
    <property type="protein sequence ID" value="CAB3993325.1"/>
    <property type="molecule type" value="Genomic_DNA"/>
</dbReference>
<feature type="region of interest" description="Disordered" evidence="1">
    <location>
        <begin position="290"/>
        <end position="362"/>
    </location>
</feature>
<feature type="region of interest" description="Disordered" evidence="1">
    <location>
        <begin position="1046"/>
        <end position="1065"/>
    </location>
</feature>
<feature type="compositionally biased region" description="Polar residues" evidence="1">
    <location>
        <begin position="1046"/>
        <end position="1060"/>
    </location>
</feature>
<keyword evidence="3" id="KW-1185">Reference proteome</keyword>
<reference evidence="2" key="1">
    <citation type="submission" date="2020-04" db="EMBL/GenBank/DDBJ databases">
        <authorList>
            <person name="Alioto T."/>
            <person name="Alioto T."/>
            <person name="Gomez Garrido J."/>
        </authorList>
    </citation>
    <scope>NUCLEOTIDE SEQUENCE</scope>
    <source>
        <strain evidence="2">A484AB</strain>
    </source>
</reference>
<dbReference type="OrthoDB" id="6013871at2759"/>
<feature type="compositionally biased region" description="Basic and acidic residues" evidence="1">
    <location>
        <begin position="758"/>
        <end position="768"/>
    </location>
</feature>
<feature type="region of interest" description="Disordered" evidence="1">
    <location>
        <begin position="758"/>
        <end position="782"/>
    </location>
</feature>
<comment type="caution">
    <text evidence="2">The sequence shown here is derived from an EMBL/GenBank/DDBJ whole genome shotgun (WGS) entry which is preliminary data.</text>
</comment>
<feature type="region of interest" description="Disordered" evidence="1">
    <location>
        <begin position="19"/>
        <end position="74"/>
    </location>
</feature>
<dbReference type="AlphaFoldDB" id="A0A6S7GNU3"/>
<feature type="region of interest" description="Disordered" evidence="1">
    <location>
        <begin position="794"/>
        <end position="820"/>
    </location>
</feature>
<accession>A0A6S7GNU3</accession>
<evidence type="ECO:0000313" key="2">
    <source>
        <dbReference type="EMBL" id="CAB3993325.1"/>
    </source>
</evidence>
<proteinExistence type="predicted"/>
<dbReference type="Proteomes" id="UP001152795">
    <property type="component" value="Unassembled WGS sequence"/>
</dbReference>
<feature type="compositionally biased region" description="Polar residues" evidence="1">
    <location>
        <begin position="293"/>
        <end position="331"/>
    </location>
</feature>
<feature type="compositionally biased region" description="Polar residues" evidence="1">
    <location>
        <begin position="654"/>
        <end position="680"/>
    </location>
</feature>
<evidence type="ECO:0000313" key="3">
    <source>
        <dbReference type="Proteomes" id="UP001152795"/>
    </source>
</evidence>
<feature type="compositionally biased region" description="Basic and acidic residues" evidence="1">
    <location>
        <begin position="19"/>
        <end position="57"/>
    </location>
</feature>
<gene>
    <name evidence="2" type="ORF">PACLA_8A026871</name>
</gene>
<feature type="region of interest" description="Disordered" evidence="1">
    <location>
        <begin position="531"/>
        <end position="680"/>
    </location>
</feature>
<name>A0A6S7GNU3_PARCT</name>
<feature type="region of interest" description="Disordered" evidence="1">
    <location>
        <begin position="1111"/>
        <end position="1136"/>
    </location>
</feature>
<feature type="compositionally biased region" description="Polar residues" evidence="1">
    <location>
        <begin position="531"/>
        <end position="549"/>
    </location>
</feature>
<feature type="compositionally biased region" description="Polar residues" evidence="1">
    <location>
        <begin position="939"/>
        <end position="961"/>
    </location>
</feature>